<sequence>MAYFKYQDKSVFYKEYGQGEPLIFLHGNTASSKMSELLMPLYADSFDGRTLNENFSENLIAERKAAKADTQAKQFYEWCQGADWEKVVDLDTEALLKCAEKKLPLFHKPLQELKIPVLFMGSRADESCRNNLEEEYKEMAAVLPQSCIHLFPCGGHPAIFTNAEKAAALIKDFISQHVMQ</sequence>
<gene>
    <name evidence="1" type="ORF">IAB46_07280</name>
</gene>
<dbReference type="InterPro" id="IPR029058">
    <property type="entry name" value="AB_hydrolase_fold"/>
</dbReference>
<evidence type="ECO:0008006" key="3">
    <source>
        <dbReference type="Google" id="ProtNLM"/>
    </source>
</evidence>
<comment type="caution">
    <text evidence="1">The sequence shown here is derived from an EMBL/GenBank/DDBJ whole genome shotgun (WGS) entry which is preliminary data.</text>
</comment>
<reference evidence="1" key="1">
    <citation type="submission" date="2020-10" db="EMBL/GenBank/DDBJ databases">
        <authorList>
            <person name="Gilroy R."/>
        </authorList>
    </citation>
    <scope>NUCLEOTIDE SEQUENCE</scope>
    <source>
        <strain evidence="1">CHK178-757</strain>
    </source>
</reference>
<organism evidence="1 2">
    <name type="scientific">Candidatus Scybalocola faecigallinarum</name>
    <dbReference type="NCBI Taxonomy" id="2840941"/>
    <lineage>
        <taxon>Bacteria</taxon>
        <taxon>Bacillati</taxon>
        <taxon>Bacillota</taxon>
        <taxon>Clostridia</taxon>
        <taxon>Lachnospirales</taxon>
        <taxon>Lachnospiraceae</taxon>
        <taxon>Lachnospiraceae incertae sedis</taxon>
        <taxon>Candidatus Scybalocola (ex Gilroy et al. 2021)</taxon>
    </lineage>
</organism>
<dbReference type="EMBL" id="DVIT01000027">
    <property type="protein sequence ID" value="HIS47343.1"/>
    <property type="molecule type" value="Genomic_DNA"/>
</dbReference>
<protein>
    <recommendedName>
        <fullName evidence="3">Alpha/beta hydrolase</fullName>
    </recommendedName>
</protein>
<dbReference type="Proteomes" id="UP000823927">
    <property type="component" value="Unassembled WGS sequence"/>
</dbReference>
<name>A0A9D1F4G8_9FIRM</name>
<accession>A0A9D1F4G8</accession>
<proteinExistence type="predicted"/>
<evidence type="ECO:0000313" key="1">
    <source>
        <dbReference type="EMBL" id="HIS47343.1"/>
    </source>
</evidence>
<dbReference type="AlphaFoldDB" id="A0A9D1F4G8"/>
<dbReference type="Gene3D" id="3.40.50.1820">
    <property type="entry name" value="alpha/beta hydrolase"/>
    <property type="match status" value="1"/>
</dbReference>
<dbReference type="SUPFAM" id="SSF53474">
    <property type="entry name" value="alpha/beta-Hydrolases"/>
    <property type="match status" value="1"/>
</dbReference>
<evidence type="ECO:0000313" key="2">
    <source>
        <dbReference type="Proteomes" id="UP000823927"/>
    </source>
</evidence>
<reference evidence="1" key="2">
    <citation type="journal article" date="2021" name="PeerJ">
        <title>Extensive microbial diversity within the chicken gut microbiome revealed by metagenomics and culture.</title>
        <authorList>
            <person name="Gilroy R."/>
            <person name="Ravi A."/>
            <person name="Getino M."/>
            <person name="Pursley I."/>
            <person name="Horton D.L."/>
            <person name="Alikhan N.F."/>
            <person name="Baker D."/>
            <person name="Gharbi K."/>
            <person name="Hall N."/>
            <person name="Watson M."/>
            <person name="Adriaenssens E.M."/>
            <person name="Foster-Nyarko E."/>
            <person name="Jarju S."/>
            <person name="Secka A."/>
            <person name="Antonio M."/>
            <person name="Oren A."/>
            <person name="Chaudhuri R.R."/>
            <person name="La Ragione R."/>
            <person name="Hildebrand F."/>
            <person name="Pallen M.J."/>
        </authorList>
    </citation>
    <scope>NUCLEOTIDE SEQUENCE</scope>
    <source>
        <strain evidence="1">CHK178-757</strain>
    </source>
</reference>